<evidence type="ECO:0000313" key="2">
    <source>
        <dbReference type="Proteomes" id="UP001066276"/>
    </source>
</evidence>
<proteinExistence type="predicted"/>
<protein>
    <submittedName>
        <fullName evidence="1">Uncharacterized protein</fullName>
    </submittedName>
</protein>
<dbReference type="Gene3D" id="3.30.70.1820">
    <property type="entry name" value="L1 transposable element, RRM domain"/>
    <property type="match status" value="1"/>
</dbReference>
<keyword evidence="2" id="KW-1185">Reference proteome</keyword>
<gene>
    <name evidence="1" type="ORF">NDU88_007507</name>
</gene>
<evidence type="ECO:0000313" key="1">
    <source>
        <dbReference type="EMBL" id="KAJ1119321.1"/>
    </source>
</evidence>
<dbReference type="AlphaFoldDB" id="A0AAV7NV57"/>
<organism evidence="1 2">
    <name type="scientific">Pleurodeles waltl</name>
    <name type="common">Iberian ribbed newt</name>
    <dbReference type="NCBI Taxonomy" id="8319"/>
    <lineage>
        <taxon>Eukaryota</taxon>
        <taxon>Metazoa</taxon>
        <taxon>Chordata</taxon>
        <taxon>Craniata</taxon>
        <taxon>Vertebrata</taxon>
        <taxon>Euteleostomi</taxon>
        <taxon>Amphibia</taxon>
        <taxon>Batrachia</taxon>
        <taxon>Caudata</taxon>
        <taxon>Salamandroidea</taxon>
        <taxon>Salamandridae</taxon>
        <taxon>Pleurodelinae</taxon>
        <taxon>Pleurodeles</taxon>
    </lineage>
</organism>
<name>A0AAV7NV57_PLEWA</name>
<sequence length="183" mass="20903">MKAADRILQEITTVGLRLEAMDSKISDLAVASTSKRADIASSRETVNDLDRRLTTVEDHVVSLPDQEAELRSLRAKVIDLEDRSRRHKVRLFGIPEHKEGSDIKTFLKNHLPELTGLDFSPPLEFQRVRRIGPLHKATPTSPVPSSHVFCVMNRLVRPSRRLNFKVRTLGKDMRSGWQRMFPD</sequence>
<reference evidence="1" key="1">
    <citation type="journal article" date="2022" name="bioRxiv">
        <title>Sequencing and chromosome-scale assembly of the giantPleurodeles waltlgenome.</title>
        <authorList>
            <person name="Brown T."/>
            <person name="Elewa A."/>
            <person name="Iarovenko S."/>
            <person name="Subramanian E."/>
            <person name="Araus A.J."/>
            <person name="Petzold A."/>
            <person name="Susuki M."/>
            <person name="Suzuki K.-i.T."/>
            <person name="Hayashi T."/>
            <person name="Toyoda A."/>
            <person name="Oliveira C."/>
            <person name="Osipova E."/>
            <person name="Leigh N.D."/>
            <person name="Simon A."/>
            <person name="Yun M.H."/>
        </authorList>
    </citation>
    <scope>NUCLEOTIDE SEQUENCE</scope>
    <source>
        <strain evidence="1">20211129_DDA</strain>
        <tissue evidence="1">Liver</tissue>
    </source>
</reference>
<accession>A0AAV7NV57</accession>
<comment type="caution">
    <text evidence="1">The sequence shown here is derived from an EMBL/GenBank/DDBJ whole genome shotgun (WGS) entry which is preliminary data.</text>
</comment>
<dbReference type="Proteomes" id="UP001066276">
    <property type="component" value="Chromosome 8"/>
</dbReference>
<dbReference type="EMBL" id="JANPWB010000012">
    <property type="protein sequence ID" value="KAJ1119321.1"/>
    <property type="molecule type" value="Genomic_DNA"/>
</dbReference>